<dbReference type="GO" id="GO:0060294">
    <property type="term" value="P:cilium movement involved in cell motility"/>
    <property type="evidence" value="ECO:0007669"/>
    <property type="project" value="InterPro"/>
</dbReference>
<feature type="compositionally biased region" description="Low complexity" evidence="1">
    <location>
        <begin position="754"/>
        <end position="765"/>
    </location>
</feature>
<reference evidence="2" key="2">
    <citation type="journal article" date="2007" name="Science">
        <title>Draft genome sequence of the sexually transmitted pathogen Trichomonas vaginalis.</title>
        <authorList>
            <person name="Carlton J.M."/>
            <person name="Hirt R.P."/>
            <person name="Silva J.C."/>
            <person name="Delcher A.L."/>
            <person name="Schatz M."/>
            <person name="Zhao Q."/>
            <person name="Wortman J.R."/>
            <person name="Bidwell S.L."/>
            <person name="Alsmark U.C.M."/>
            <person name="Besteiro S."/>
            <person name="Sicheritz-Ponten T."/>
            <person name="Noel C.J."/>
            <person name="Dacks J.B."/>
            <person name="Foster P.G."/>
            <person name="Simillion C."/>
            <person name="Van de Peer Y."/>
            <person name="Miranda-Saavedra D."/>
            <person name="Barton G.J."/>
            <person name="Westrop G.D."/>
            <person name="Mueller S."/>
            <person name="Dessi D."/>
            <person name="Fiori P.L."/>
            <person name="Ren Q."/>
            <person name="Paulsen I."/>
            <person name="Zhang H."/>
            <person name="Bastida-Corcuera F.D."/>
            <person name="Simoes-Barbosa A."/>
            <person name="Brown M.T."/>
            <person name="Hayes R.D."/>
            <person name="Mukherjee M."/>
            <person name="Okumura C.Y."/>
            <person name="Schneider R."/>
            <person name="Smith A.J."/>
            <person name="Vanacova S."/>
            <person name="Villalvazo M."/>
            <person name="Haas B.J."/>
            <person name="Pertea M."/>
            <person name="Feldblyum T.V."/>
            <person name="Utterback T.R."/>
            <person name="Shu C.L."/>
            <person name="Osoegawa K."/>
            <person name="de Jong P.J."/>
            <person name="Hrdy I."/>
            <person name="Horvathova L."/>
            <person name="Zubacova Z."/>
            <person name="Dolezal P."/>
            <person name="Malik S.B."/>
            <person name="Logsdon J.M. Jr."/>
            <person name="Henze K."/>
            <person name="Gupta A."/>
            <person name="Wang C.C."/>
            <person name="Dunne R.L."/>
            <person name="Upcroft J.A."/>
            <person name="Upcroft P."/>
            <person name="White O."/>
            <person name="Salzberg S.L."/>
            <person name="Tang P."/>
            <person name="Chiu C.-H."/>
            <person name="Lee Y.-S."/>
            <person name="Embley T.M."/>
            <person name="Coombs G.H."/>
            <person name="Mottram J.C."/>
            <person name="Tachezy J."/>
            <person name="Fraser-Liggett C.M."/>
            <person name="Johnson P.J."/>
        </authorList>
    </citation>
    <scope>NUCLEOTIDE SEQUENCE [LARGE SCALE GENOMIC DNA]</scope>
    <source>
        <strain evidence="2">G3</strain>
    </source>
</reference>
<protein>
    <submittedName>
        <fullName evidence="2">Uncharacterized protein</fullName>
    </submittedName>
</protein>
<gene>
    <name evidence="2" type="ORF">TVAG_266300</name>
</gene>
<dbReference type="GO" id="GO:0035082">
    <property type="term" value="P:axoneme assembly"/>
    <property type="evidence" value="ECO:0007669"/>
    <property type="project" value="InterPro"/>
</dbReference>
<feature type="region of interest" description="Disordered" evidence="1">
    <location>
        <begin position="1843"/>
        <end position="1870"/>
    </location>
</feature>
<dbReference type="PANTHER" id="PTHR15977">
    <property type="entry name" value="CILIA- AND FLAGELLA-ASSOCIATED PROTEIN 46"/>
    <property type="match status" value="1"/>
</dbReference>
<feature type="compositionally biased region" description="Basic residues" evidence="1">
    <location>
        <begin position="1858"/>
        <end position="1867"/>
    </location>
</feature>
<organism evidence="2 3">
    <name type="scientific">Trichomonas vaginalis (strain ATCC PRA-98 / G3)</name>
    <dbReference type="NCBI Taxonomy" id="412133"/>
    <lineage>
        <taxon>Eukaryota</taxon>
        <taxon>Metamonada</taxon>
        <taxon>Parabasalia</taxon>
        <taxon>Trichomonadida</taxon>
        <taxon>Trichomonadidae</taxon>
        <taxon>Trichomonas</taxon>
    </lineage>
</organism>
<accession>A2DQI3</accession>
<dbReference type="Proteomes" id="UP000001542">
    <property type="component" value="Unassembled WGS sequence"/>
</dbReference>
<name>A2DQI3_TRIV3</name>
<dbReference type="VEuPathDB" id="TrichDB:TVAG_266300"/>
<evidence type="ECO:0000313" key="2">
    <source>
        <dbReference type="EMBL" id="EAY17267.1"/>
    </source>
</evidence>
<evidence type="ECO:0000313" key="3">
    <source>
        <dbReference type="Proteomes" id="UP000001542"/>
    </source>
</evidence>
<proteinExistence type="predicted"/>
<dbReference type="VEuPathDB" id="TrichDB:TVAGG3_0591040"/>
<dbReference type="KEGG" id="tva:4775280"/>
<dbReference type="InParanoid" id="A2DQI3"/>
<dbReference type="RefSeq" id="XP_001329490.1">
    <property type="nucleotide sequence ID" value="XM_001329455.1"/>
</dbReference>
<evidence type="ECO:0000256" key="1">
    <source>
        <dbReference type="SAM" id="MobiDB-lite"/>
    </source>
</evidence>
<dbReference type="PANTHER" id="PTHR15977:SF15">
    <property type="entry name" value="CILIA- AND FLAGELLA-ASSOCIATED PROTEIN 46"/>
    <property type="match status" value="1"/>
</dbReference>
<dbReference type="EMBL" id="DS113232">
    <property type="protein sequence ID" value="EAY17267.1"/>
    <property type="molecule type" value="Genomic_DNA"/>
</dbReference>
<reference evidence="2" key="1">
    <citation type="submission" date="2006-10" db="EMBL/GenBank/DDBJ databases">
        <authorList>
            <person name="Amadeo P."/>
            <person name="Zhao Q."/>
            <person name="Wortman J."/>
            <person name="Fraser-Liggett C."/>
            <person name="Carlton J."/>
        </authorList>
    </citation>
    <scope>NUCLEOTIDE SEQUENCE</scope>
    <source>
        <strain evidence="2">G3</strain>
    </source>
</reference>
<keyword evidence="3" id="KW-1185">Reference proteome</keyword>
<dbReference type="InterPro" id="IPR039586">
    <property type="entry name" value="CFAP46"/>
</dbReference>
<sequence>MEQSIRLILSSETKPTEQNLVVVCNKILSSPGEHFSSDIYLLLAERFFDLPKPYQKANVDRAEKVITIYTHLQEPLNQYQIRSLIVQALISSFRGESERGVKARELNIKAIDILQRAFKAIQEHPLYQPLALRACFVLYDIARPFFPNEERYNLQSILAIAVPLLETHLQPKLNVNLRLYIALCLLYGFILDDVSKSEEASKLIQKLFTHIPSNLLQLRYSLLHILVHFSRKSVAPLLKMKLELNDQVQKSIILYQGSYSTNQTNPKDIQESFKMLCQVLDQKKDNDDTTAAEITIGEIGRYALHIGQMQLANDCQQRASSARSSLAKYHASLILAEINLSKNLPSDERINQITNLSHIMTQAFQQNETSIVQDSCVCLWSNILMVLDRPNDIMKPLQTAIEILNKIGSQLYQMQSQMMFVMSKVLNSLGEPNRALDQLKQASNIDYYVPEHPSKLTHPFDRFLIPETRQTTIILDPLVQQQDPLDRCMQFLYQKNITEDTLDMAFMMVKDFTEKVAQMEADNAAYVSKIWYELVKNAINIKCYDRAVQFCLQLSDIHWDPVVYDYAIEIQCETMILGIQAIFNPKEHLDQNRLYCVEFINFVLTQMKEIKKNNFPQQGPVFVWNVLYSKYFEELSTGSSTNSVSKSSKSSGSNAKNSSAVSMEFVDPAYQTIANIYSIRKDRLGFNAIATFWNTYLVKTPPQNCHDIVEFIGECCTAIYDIIDFYPARQLSGHLTNYYVNIILSMCAENQNQAAQTQTNQNSNTKGKKPPAMDPAKQKLLKTAEDIIMKAIPYVVTISEKKCLVDRLVDIFQKRNALPPNISDNDFSNLINIQTIMNEKVQHKAETLAQIFTTCTDPMVQALVSEKALKLDLHQLSIDSATKCIEIINKPVNKDDFYHLGLSHFCRGMTYLKLIQPTLQEFSCQDNLRKDSSFDFLKSIEYFNKATSIENARLALQYFCACISEGEEYPVFRMMIAPHLQNALKLSKEIGIDDKNSVRLYHILIQAYIDQNEWKTARKIMQEAISVLNKSVHCDLWRLNLIITNKLDCQKSQNALLDEMLRVKQLGDSKYQSDLWSFVADLSTDPIVQCTSLEKAIDSLRQIDQMERFRANLNFAKWLTKNKSDSDIIEKVIDDAKAAIQDKPANEINACKIHLLHLELTLANDKIRFEQLLKETIDLCNDLWNQIVQVNVVSEDDDSETKKAKMKERKNLHKNDKNNQVKEETPATFVDNGQASGWISLIANAESHKHLNLQDLEECMQEIIEIIDVCSLCGYEYQMLKFWYLLFSMNKTLNCPRFEHFVQLKFRLFCDRLNLSSTVPYPTDFTLTEAEMHYWHEIVGRYKTDLPSKLPPLRKLLLKASEIEIEFGEYKNALYLINTALNQSEQLNDDQTKSVCQRMTALIESRSGHYDLATNLIMESSKIGKQTFDFWLEWYKTAFTIGGNPVFTFSLVESALRQLKPSSCFEKMKFDTLIKDTCVFIAPLDCHSLLDIYDPDLTTMTGLDVFIYICQRALESDQFPKDVVEFRDVGNKIRNLIDITEDNYNQTSDLGDDESLPQLIRYVMAINLFGTIVVKFAPIISKYERQGIDYDVLGSHSSLYAEFVDESQQPLQDLSPSAAILKFNAIQNISYIPQRLKTEMTMLLGQCIHFVADDNVILQNSVNHMLSAVNLLLQSFEYQKAGILSLELFDILKETDPKGSIYQFLISQGCASYLSRMIDLENNSQPDNRELIFVHEANRLRRRFFNPNSSQMYTTSMNYFSQIKSATNLVIFNVNYDEIKNFCLSKKISLIVFEDFGDGLDVSFINFNEKESMATKRITIDLDDVNMRYDIFKQIIATPKTDNADEAQKSVNATQQSKGKKPVKKSNIKSIKSTTTSTSIEITSSFAREAMKTNNQEFVRFIQELENSISPVREILPIEHDNENILILSSDARVHVIPFECLDVFAKYQNIFRDLSIASAIHRQTLTSNAPSFDKNQV</sequence>
<feature type="region of interest" description="Disordered" evidence="1">
    <location>
        <begin position="754"/>
        <end position="775"/>
    </location>
</feature>
<dbReference type="STRING" id="5722.A2DQI3"/>